<dbReference type="EMBL" id="MHCC01000020">
    <property type="protein sequence ID" value="OGY13111.1"/>
    <property type="molecule type" value="Genomic_DNA"/>
</dbReference>
<reference evidence="5 6" key="1">
    <citation type="journal article" date="2016" name="Nat. Commun.">
        <title>Thousands of microbial genomes shed light on interconnected biogeochemical processes in an aquifer system.</title>
        <authorList>
            <person name="Anantharaman K."/>
            <person name="Brown C.T."/>
            <person name="Hug L.A."/>
            <person name="Sharon I."/>
            <person name="Castelle C.J."/>
            <person name="Probst A.J."/>
            <person name="Thomas B.C."/>
            <person name="Singh A."/>
            <person name="Wilkins M.J."/>
            <person name="Karaoz U."/>
            <person name="Brodie E.L."/>
            <person name="Williams K.H."/>
            <person name="Hubbard S.S."/>
            <person name="Banfield J.F."/>
        </authorList>
    </citation>
    <scope>NUCLEOTIDE SEQUENCE [LARGE SCALE GENOMIC DNA]</scope>
</reference>
<keyword evidence="3" id="KW-0786">Thiamine pyrophosphate</keyword>
<evidence type="ECO:0000256" key="1">
    <source>
        <dbReference type="ARBA" id="ARBA00001964"/>
    </source>
</evidence>
<feature type="domain" description="Transketolase N-terminal" evidence="4">
    <location>
        <begin position="48"/>
        <end position="205"/>
    </location>
</feature>
<dbReference type="InterPro" id="IPR005474">
    <property type="entry name" value="Transketolase_N"/>
</dbReference>
<organism evidence="5 6">
    <name type="scientific">Candidatus Blackburnbacteria bacterium RIFCSPLOWO2_01_FULL_40_20</name>
    <dbReference type="NCBI Taxonomy" id="1797519"/>
    <lineage>
        <taxon>Bacteria</taxon>
        <taxon>Candidatus Blackburniibacteriota</taxon>
    </lineage>
</organism>
<comment type="cofactor">
    <cofactor evidence="1">
        <name>thiamine diphosphate</name>
        <dbReference type="ChEBI" id="CHEBI:58937"/>
    </cofactor>
</comment>
<dbReference type="InterPro" id="IPR029061">
    <property type="entry name" value="THDP-binding"/>
</dbReference>
<evidence type="ECO:0000313" key="5">
    <source>
        <dbReference type="EMBL" id="OGY13111.1"/>
    </source>
</evidence>
<dbReference type="AlphaFoldDB" id="A0A1G1VCN1"/>
<comment type="similarity">
    <text evidence="2">Belongs to the transketolase family.</text>
</comment>
<evidence type="ECO:0000313" key="6">
    <source>
        <dbReference type="Proteomes" id="UP000178659"/>
    </source>
</evidence>
<evidence type="ECO:0000259" key="4">
    <source>
        <dbReference type="Pfam" id="PF00456"/>
    </source>
</evidence>
<sequence>MKELSLDQVKTRERLLQLLYKRRTSHIGSCFSCVDIIDAIYRVKKKDESFVLSAGHAAMALYAVLERKGVISSLDIDKFNVHPDRNEEIEIDCSTGSLGQGLPIAVGMALADRSKRVYCVLGDGECAEGSVWEALRVGSELKLTNLIVVVNANGYAAYDETDLPALIKRISSFGWNVVGVDGHDISELTRVLSDNDGEFQQPLVVFAFTKVDHFPFLDGLDAHYYVMNSVDYEAAVRVLNLQKEKLWT</sequence>
<name>A0A1G1VCN1_9BACT</name>
<protein>
    <recommendedName>
        <fullName evidence="4">Transketolase N-terminal domain-containing protein</fullName>
    </recommendedName>
</protein>
<dbReference type="PANTHER" id="PTHR47514">
    <property type="entry name" value="TRANSKETOLASE N-TERMINAL SECTION-RELATED"/>
    <property type="match status" value="1"/>
</dbReference>
<dbReference type="Gene3D" id="3.40.50.970">
    <property type="match status" value="1"/>
</dbReference>
<dbReference type="SUPFAM" id="SSF52518">
    <property type="entry name" value="Thiamin diphosphate-binding fold (THDP-binding)"/>
    <property type="match status" value="1"/>
</dbReference>
<comment type="caution">
    <text evidence="5">The sequence shown here is derived from an EMBL/GenBank/DDBJ whole genome shotgun (WGS) entry which is preliminary data.</text>
</comment>
<gene>
    <name evidence="5" type="ORF">A3A77_03935</name>
</gene>
<evidence type="ECO:0000256" key="3">
    <source>
        <dbReference type="ARBA" id="ARBA00023052"/>
    </source>
</evidence>
<dbReference type="PANTHER" id="PTHR47514:SF1">
    <property type="entry name" value="TRANSKETOLASE N-TERMINAL SECTION-RELATED"/>
    <property type="match status" value="1"/>
</dbReference>
<evidence type="ECO:0000256" key="2">
    <source>
        <dbReference type="ARBA" id="ARBA00007131"/>
    </source>
</evidence>
<dbReference type="Pfam" id="PF00456">
    <property type="entry name" value="Transketolase_N"/>
    <property type="match status" value="1"/>
</dbReference>
<accession>A0A1G1VCN1</accession>
<dbReference type="Proteomes" id="UP000178659">
    <property type="component" value="Unassembled WGS sequence"/>
</dbReference>
<proteinExistence type="inferred from homology"/>